<protein>
    <submittedName>
        <fullName evidence="9">FtsX-like permease family protein</fullName>
    </submittedName>
</protein>
<evidence type="ECO:0000256" key="5">
    <source>
        <dbReference type="ARBA" id="ARBA00023136"/>
    </source>
</evidence>
<evidence type="ECO:0000256" key="1">
    <source>
        <dbReference type="ARBA" id="ARBA00004651"/>
    </source>
</evidence>
<evidence type="ECO:0000256" key="6">
    <source>
        <dbReference type="SAM" id="Phobius"/>
    </source>
</evidence>
<feature type="transmembrane region" description="Helical" evidence="6">
    <location>
        <begin position="716"/>
        <end position="736"/>
    </location>
</feature>
<sequence>MLKNHILLAFRHLKKEKGYALVSIMGLAIAFTVSFFAVVFLLHELFPDQHFAQRDRLYRMNSHFTLTEDRVLNPDVSFDAAFELGEKIPELEQVIPIDPVRGPFNISFGGETFKVDKCIFTSPEFTELFKANLFSVQLPFQKGSILLSNNISKAIFGEADPVGQIVNTSRGDFVVAGTFDDFPSNSHIQINAAAISLSSQSSGSGFVYVKFQEGATLGQVDPKLAELSGELEEQYGPFAYSLESIDEKYFSGTTGFIFRAINKNALQLLVIISGIILLISITNIVNYTQLKALFRGREVGVKKVLGIKKTQLVYQFFVESFLIVSVSFLLAMSMAQVFASEVYMYLKIVSVNQSLSLAVVAGVALGVAGLLTLPQIYLFTGIMPRKIISGNYKIGSKKHLSKAMIGAQFLITTGLVGGALLVRSQVSYIANKPLGFDADGLWYVHSDRDSLNLQLLKNEVKSIPGVISSTVSSAIPGQNAGYYLTVYDLDKHREQFFECKVDRDYFDTYRIHFKEEPTSLTATGYLLNEQGVWLEKELNGRFKIEGTLEGVVSDFHKSNLRQPIQPLRFRIRDQGNGFLTVRIAEGKEKEAKQYLAAKWKQLYPETPFELFNLKDQFVASHASVMEFLTLVNALTFISVFISCVGLSALSAFSIKKKIKEVAIRKVLGATVYQIAKSVNLGFVLIIAACALAAVPIVNKFGNDWMDGFAYHTRFHWWIQLLPGLLVLAVSVSIVTFKTWVTAKSNPIEALRTE</sequence>
<feature type="domain" description="ABC3 transporter permease C-terminal" evidence="7">
    <location>
        <begin position="271"/>
        <end position="373"/>
    </location>
</feature>
<evidence type="ECO:0000313" key="9">
    <source>
        <dbReference type="EMBL" id="WOK08407.1"/>
    </source>
</evidence>
<dbReference type="InterPro" id="IPR050250">
    <property type="entry name" value="Macrolide_Exporter_MacB"/>
</dbReference>
<evidence type="ECO:0000256" key="2">
    <source>
        <dbReference type="ARBA" id="ARBA00022475"/>
    </source>
</evidence>
<dbReference type="Proteomes" id="UP001302349">
    <property type="component" value="Chromosome"/>
</dbReference>
<keyword evidence="4 6" id="KW-1133">Transmembrane helix</keyword>
<reference evidence="9 10" key="1">
    <citation type="journal article" date="2023" name="Microbiol. Resour. Announc.">
        <title>Complete Genome Sequence of Imperialibacter roseus strain P4T.</title>
        <authorList>
            <person name="Tizabi D.R."/>
            <person name="Bachvaroff T."/>
            <person name="Hill R.T."/>
        </authorList>
    </citation>
    <scope>NUCLEOTIDE SEQUENCE [LARGE SCALE GENOMIC DNA]</scope>
    <source>
        <strain evidence="9 10">P4T</strain>
    </source>
</reference>
<keyword evidence="5 6" id="KW-0472">Membrane</keyword>
<dbReference type="PANTHER" id="PTHR30572">
    <property type="entry name" value="MEMBRANE COMPONENT OF TRANSPORTER-RELATED"/>
    <property type="match status" value="1"/>
</dbReference>
<feature type="transmembrane region" description="Helical" evidence="6">
    <location>
        <begin position="20"/>
        <end position="42"/>
    </location>
</feature>
<dbReference type="PANTHER" id="PTHR30572:SF18">
    <property type="entry name" value="ABC-TYPE MACROLIDE FAMILY EXPORT SYSTEM PERMEASE COMPONENT 2"/>
    <property type="match status" value="1"/>
</dbReference>
<feature type="transmembrane region" description="Helical" evidence="6">
    <location>
        <begin position="400"/>
        <end position="422"/>
    </location>
</feature>
<dbReference type="Pfam" id="PF12704">
    <property type="entry name" value="MacB_PCD"/>
    <property type="match status" value="1"/>
</dbReference>
<feature type="domain" description="MacB-like periplasmic core" evidence="8">
    <location>
        <begin position="24"/>
        <end position="225"/>
    </location>
</feature>
<dbReference type="RefSeq" id="WP_317491048.1">
    <property type="nucleotide sequence ID" value="NZ_CP136051.1"/>
</dbReference>
<evidence type="ECO:0000313" key="10">
    <source>
        <dbReference type="Proteomes" id="UP001302349"/>
    </source>
</evidence>
<feature type="transmembrane region" description="Helical" evidence="6">
    <location>
        <begin position="355"/>
        <end position="379"/>
    </location>
</feature>
<evidence type="ECO:0000259" key="8">
    <source>
        <dbReference type="Pfam" id="PF12704"/>
    </source>
</evidence>
<keyword evidence="10" id="KW-1185">Reference proteome</keyword>
<feature type="transmembrane region" description="Helical" evidence="6">
    <location>
        <begin position="265"/>
        <end position="287"/>
    </location>
</feature>
<dbReference type="InterPro" id="IPR003838">
    <property type="entry name" value="ABC3_permease_C"/>
</dbReference>
<proteinExistence type="predicted"/>
<dbReference type="Pfam" id="PF02687">
    <property type="entry name" value="FtsX"/>
    <property type="match status" value="2"/>
</dbReference>
<dbReference type="EMBL" id="CP136051">
    <property type="protein sequence ID" value="WOK08407.1"/>
    <property type="molecule type" value="Genomic_DNA"/>
</dbReference>
<feature type="transmembrane region" description="Helical" evidence="6">
    <location>
        <begin position="312"/>
        <end position="335"/>
    </location>
</feature>
<comment type="subcellular location">
    <subcellularLocation>
        <location evidence="1">Cell membrane</location>
        <topology evidence="1">Multi-pass membrane protein</topology>
    </subcellularLocation>
</comment>
<keyword evidence="3 6" id="KW-0812">Transmembrane</keyword>
<name>A0ABZ0IXP1_9BACT</name>
<feature type="domain" description="ABC3 transporter permease C-terminal" evidence="7">
    <location>
        <begin position="633"/>
        <end position="746"/>
    </location>
</feature>
<evidence type="ECO:0000256" key="3">
    <source>
        <dbReference type="ARBA" id="ARBA00022692"/>
    </source>
</evidence>
<gene>
    <name evidence="9" type="ORF">RT717_07115</name>
</gene>
<evidence type="ECO:0000256" key="4">
    <source>
        <dbReference type="ARBA" id="ARBA00022989"/>
    </source>
</evidence>
<accession>A0ABZ0IXP1</accession>
<evidence type="ECO:0000259" key="7">
    <source>
        <dbReference type="Pfam" id="PF02687"/>
    </source>
</evidence>
<feature type="transmembrane region" description="Helical" evidence="6">
    <location>
        <begin position="674"/>
        <end position="696"/>
    </location>
</feature>
<keyword evidence="2" id="KW-1003">Cell membrane</keyword>
<dbReference type="InterPro" id="IPR025857">
    <property type="entry name" value="MacB_PCD"/>
</dbReference>
<organism evidence="9 10">
    <name type="scientific">Imperialibacter roseus</name>
    <dbReference type="NCBI Taxonomy" id="1324217"/>
    <lineage>
        <taxon>Bacteria</taxon>
        <taxon>Pseudomonadati</taxon>
        <taxon>Bacteroidota</taxon>
        <taxon>Cytophagia</taxon>
        <taxon>Cytophagales</taxon>
        <taxon>Flammeovirgaceae</taxon>
        <taxon>Imperialibacter</taxon>
    </lineage>
</organism>
<feature type="transmembrane region" description="Helical" evidence="6">
    <location>
        <begin position="633"/>
        <end position="654"/>
    </location>
</feature>